<dbReference type="RefSeq" id="WP_249712178.1">
    <property type="nucleotide sequence ID" value="NZ_JAMFMB010000028.1"/>
</dbReference>
<evidence type="ECO:0000256" key="1">
    <source>
        <dbReference type="SAM" id="MobiDB-lite"/>
    </source>
</evidence>
<protein>
    <submittedName>
        <fullName evidence="2">Uncharacterized protein</fullName>
    </submittedName>
</protein>
<feature type="region of interest" description="Disordered" evidence="1">
    <location>
        <begin position="1"/>
        <end position="28"/>
    </location>
</feature>
<feature type="compositionally biased region" description="Polar residues" evidence="1">
    <location>
        <begin position="1"/>
        <end position="26"/>
    </location>
</feature>
<comment type="caution">
    <text evidence="2">The sequence shown here is derived from an EMBL/GenBank/DDBJ whole genome shotgun (WGS) entry which is preliminary data.</text>
</comment>
<reference evidence="2" key="1">
    <citation type="submission" date="2022-05" db="EMBL/GenBank/DDBJ databases">
        <authorList>
            <person name="Park J.-S."/>
        </authorList>
    </citation>
    <scope>NUCLEOTIDE SEQUENCE</scope>
    <source>
        <strain evidence="2">2012CJ41-6</strain>
    </source>
</reference>
<sequence>MTAQRASATNTVMLDSQKGTGPSDKTQAIKDEKLKIEVDAMTLNGLTKALDALTWDDNSMENPEAVSALIRTINTRSEALMERIEQLDV</sequence>
<accession>A0ABT0Q951</accession>
<evidence type="ECO:0000313" key="2">
    <source>
        <dbReference type="EMBL" id="MCL6285409.1"/>
    </source>
</evidence>
<organism evidence="2 3">
    <name type="scientific">Ruegeria spongiae</name>
    <dbReference type="NCBI Taxonomy" id="2942209"/>
    <lineage>
        <taxon>Bacteria</taxon>
        <taxon>Pseudomonadati</taxon>
        <taxon>Pseudomonadota</taxon>
        <taxon>Alphaproteobacteria</taxon>
        <taxon>Rhodobacterales</taxon>
        <taxon>Roseobacteraceae</taxon>
        <taxon>Ruegeria</taxon>
    </lineage>
</organism>
<evidence type="ECO:0000313" key="3">
    <source>
        <dbReference type="Proteomes" id="UP001203880"/>
    </source>
</evidence>
<dbReference type="Proteomes" id="UP001203880">
    <property type="component" value="Unassembled WGS sequence"/>
</dbReference>
<dbReference type="EMBL" id="JAMFMB010000028">
    <property type="protein sequence ID" value="MCL6285409.1"/>
    <property type="molecule type" value="Genomic_DNA"/>
</dbReference>
<proteinExistence type="predicted"/>
<keyword evidence="3" id="KW-1185">Reference proteome</keyword>
<name>A0ABT0Q951_9RHOB</name>
<gene>
    <name evidence="2" type="ORF">M3P21_17915</name>
</gene>